<dbReference type="GO" id="GO:0008168">
    <property type="term" value="F:methyltransferase activity"/>
    <property type="evidence" value="ECO:0007669"/>
    <property type="project" value="UniProtKB-KW"/>
</dbReference>
<name>A0ABS6IG38_9HYPH</name>
<evidence type="ECO:0000313" key="3">
    <source>
        <dbReference type="Proteomes" id="UP000727907"/>
    </source>
</evidence>
<gene>
    <name evidence="2" type="ORF">KQ910_07230</name>
</gene>
<dbReference type="RefSeq" id="WP_216957794.1">
    <property type="nucleotide sequence ID" value="NZ_JAHOPB010000001.1"/>
</dbReference>
<comment type="caution">
    <text evidence="2">The sequence shown here is derived from an EMBL/GenBank/DDBJ whole genome shotgun (WGS) entry which is preliminary data.</text>
</comment>
<dbReference type="InterPro" id="IPR013217">
    <property type="entry name" value="Methyltransf_12"/>
</dbReference>
<keyword evidence="2" id="KW-0489">Methyltransferase</keyword>
<dbReference type="CDD" id="cd02440">
    <property type="entry name" value="AdoMet_MTases"/>
    <property type="match status" value="1"/>
</dbReference>
<proteinExistence type="predicted"/>
<feature type="domain" description="Methyltransferase type 12" evidence="1">
    <location>
        <begin position="62"/>
        <end position="159"/>
    </location>
</feature>
<organism evidence="2 3">
    <name type="scientific">Reyranella humidisoli</name>
    <dbReference type="NCBI Taxonomy" id="2849149"/>
    <lineage>
        <taxon>Bacteria</taxon>
        <taxon>Pseudomonadati</taxon>
        <taxon>Pseudomonadota</taxon>
        <taxon>Alphaproteobacteria</taxon>
        <taxon>Hyphomicrobiales</taxon>
        <taxon>Reyranellaceae</taxon>
        <taxon>Reyranella</taxon>
    </lineage>
</organism>
<dbReference type="GO" id="GO:0032259">
    <property type="term" value="P:methylation"/>
    <property type="evidence" value="ECO:0007669"/>
    <property type="project" value="UniProtKB-KW"/>
</dbReference>
<evidence type="ECO:0000259" key="1">
    <source>
        <dbReference type="Pfam" id="PF08242"/>
    </source>
</evidence>
<keyword evidence="2" id="KW-0808">Transferase</keyword>
<dbReference type="Pfam" id="PF08242">
    <property type="entry name" value="Methyltransf_12"/>
    <property type="match status" value="1"/>
</dbReference>
<reference evidence="2 3" key="1">
    <citation type="submission" date="2021-06" db="EMBL/GenBank/DDBJ databases">
        <authorList>
            <person name="Lee D.H."/>
        </authorList>
    </citation>
    <scope>NUCLEOTIDE SEQUENCE [LARGE SCALE GENOMIC DNA]</scope>
    <source>
        <strain evidence="2 3">MMS21-HV4-11</strain>
    </source>
</reference>
<evidence type="ECO:0000313" key="2">
    <source>
        <dbReference type="EMBL" id="MBU8873549.1"/>
    </source>
</evidence>
<accession>A0ABS6IG38</accession>
<dbReference type="Proteomes" id="UP000727907">
    <property type="component" value="Unassembled WGS sequence"/>
</dbReference>
<dbReference type="EMBL" id="JAHOPB010000001">
    <property type="protein sequence ID" value="MBU8873549.1"/>
    <property type="molecule type" value="Genomic_DNA"/>
</dbReference>
<protein>
    <submittedName>
        <fullName evidence="2">Class I SAM-dependent methyltransferase</fullName>
    </submittedName>
</protein>
<keyword evidence="3" id="KW-1185">Reference proteome</keyword>
<sequence length="416" mass="45969">MTVPSPLDSVRAQYEALPYPARDPRDEAIRLITGTPSHILEINHYLFSGRLNFIRPFRALVAGGGTGDACIMLAQQLVDRRCPGEVVYLDLSTASRQICEARAKARGLRNIQFLTGSLLDLPTMNIGQFDYIDCTGVLHHLTDPAAGMQALASVLHNEGGMGIMLYGEYGRSGVYPLQEMLQTLAPLSMAIEDRLAMAKRLIRFLPTTNLFRRNPYLNDHVTGGDAGLYDLLLHSCDRAFTVPQIGKMAASSGLRVVAFLEPVRYEPSTYMSDPVISRQMSSLPLLERAAFAERLAGNLRTHVFYATRAGFDTVARPEDTSAIPVLREMDAQKFAAGLQPGAPLVANLDGFPWRAQLPALAPRIISQIDGRRTVAEIYTSLGSQGGLPQWEDFYAQFEDLYVKLNGVNHLLLRFRT</sequence>